<evidence type="ECO:0000259" key="1">
    <source>
        <dbReference type="PROSITE" id="PS50075"/>
    </source>
</evidence>
<accession>A0A6J5GVH8</accession>
<evidence type="ECO:0000313" key="2">
    <source>
        <dbReference type="EMBL" id="CAB3805954.1"/>
    </source>
</evidence>
<dbReference type="EMBL" id="CADIKI010000022">
    <property type="protein sequence ID" value="CAB3805954.1"/>
    <property type="molecule type" value="Genomic_DNA"/>
</dbReference>
<dbReference type="AlphaFoldDB" id="A0A6J5GVH8"/>
<feature type="domain" description="Carrier" evidence="1">
    <location>
        <begin position="5"/>
        <end position="83"/>
    </location>
</feature>
<sequence>MTDTISTDDILGKVTEIFREIFDDDDLVLTMDSTADDIDKWDSLNHISIIIACEMRFKVKFQTAEIESLKDVGELVDLIRSKQSQ</sequence>
<dbReference type="RefSeq" id="WP_174772039.1">
    <property type="nucleotide sequence ID" value="NZ_CADIKI010000022.1"/>
</dbReference>
<dbReference type="InterPro" id="IPR009081">
    <property type="entry name" value="PP-bd_ACP"/>
</dbReference>
<dbReference type="Proteomes" id="UP000494252">
    <property type="component" value="Unassembled WGS sequence"/>
</dbReference>
<gene>
    <name evidence="2" type="primary">acpP_2</name>
    <name evidence="2" type="ORF">LMG27177_06004</name>
</gene>
<dbReference type="SUPFAM" id="SSF47336">
    <property type="entry name" value="ACP-like"/>
    <property type="match status" value="1"/>
</dbReference>
<reference evidence="2 3" key="1">
    <citation type="submission" date="2020-04" db="EMBL/GenBank/DDBJ databases">
        <authorList>
            <person name="De Canck E."/>
        </authorList>
    </citation>
    <scope>NUCLEOTIDE SEQUENCE [LARGE SCALE GENOMIC DNA]</scope>
    <source>
        <strain evidence="2 3">LMG 27177</strain>
    </source>
</reference>
<dbReference type="InterPro" id="IPR036736">
    <property type="entry name" value="ACP-like_sf"/>
</dbReference>
<protein>
    <submittedName>
        <fullName evidence="2">Acyl carrier protein</fullName>
    </submittedName>
</protein>
<dbReference type="Gene3D" id="1.10.1200.10">
    <property type="entry name" value="ACP-like"/>
    <property type="match status" value="1"/>
</dbReference>
<evidence type="ECO:0000313" key="3">
    <source>
        <dbReference type="Proteomes" id="UP000494252"/>
    </source>
</evidence>
<keyword evidence="3" id="KW-1185">Reference proteome</keyword>
<dbReference type="PROSITE" id="PS50075">
    <property type="entry name" value="CARRIER"/>
    <property type="match status" value="1"/>
</dbReference>
<name>A0A6J5GVH8_9BURK</name>
<proteinExistence type="predicted"/>
<organism evidence="2 3">
    <name type="scientific">Paraburkholderia fynbosensis</name>
    <dbReference type="NCBI Taxonomy" id="1200993"/>
    <lineage>
        <taxon>Bacteria</taxon>
        <taxon>Pseudomonadati</taxon>
        <taxon>Pseudomonadota</taxon>
        <taxon>Betaproteobacteria</taxon>
        <taxon>Burkholderiales</taxon>
        <taxon>Burkholderiaceae</taxon>
        <taxon>Paraburkholderia</taxon>
    </lineage>
</organism>